<dbReference type="STRING" id="1643428.GCA_001442855_01947"/>
<evidence type="ECO:0000256" key="15">
    <source>
        <dbReference type="ARBA" id="ARBA00048909"/>
    </source>
</evidence>
<dbReference type="Gene3D" id="3.40.50.300">
    <property type="entry name" value="P-loop containing nucleotide triphosphate hydrolases"/>
    <property type="match status" value="1"/>
</dbReference>
<keyword evidence="20" id="KW-1185">Reference proteome</keyword>
<dbReference type="SUPFAM" id="SSF52540">
    <property type="entry name" value="P-loop containing nucleoside triphosphate hydrolases"/>
    <property type="match status" value="1"/>
</dbReference>
<dbReference type="UniPathway" id="UPA00579">
    <property type="reaction ID" value="UER00640"/>
</dbReference>
<evidence type="ECO:0000256" key="7">
    <source>
        <dbReference type="ARBA" id="ARBA00022490"/>
    </source>
</evidence>
<protein>
    <recommendedName>
        <fullName evidence="6 16">Uridine kinase</fullName>
        <ecNumber evidence="5 16">2.7.1.48</ecNumber>
    </recommendedName>
    <alternativeName>
        <fullName evidence="12 16">Cytidine monophosphokinase</fullName>
    </alternativeName>
    <alternativeName>
        <fullName evidence="13 16">Uridine monophosphokinase</fullName>
    </alternativeName>
</protein>
<dbReference type="CDD" id="cd02023">
    <property type="entry name" value="UMPK"/>
    <property type="match status" value="1"/>
</dbReference>
<evidence type="ECO:0000256" key="1">
    <source>
        <dbReference type="ARBA" id="ARBA00004496"/>
    </source>
</evidence>
<keyword evidence="8 16" id="KW-0808">Transferase</keyword>
<evidence type="ECO:0000256" key="8">
    <source>
        <dbReference type="ARBA" id="ARBA00022679"/>
    </source>
</evidence>
<evidence type="ECO:0000256" key="9">
    <source>
        <dbReference type="ARBA" id="ARBA00022741"/>
    </source>
</evidence>
<evidence type="ECO:0000259" key="18">
    <source>
        <dbReference type="SMART" id="SM00382"/>
    </source>
</evidence>
<proteinExistence type="inferred from homology"/>
<evidence type="ECO:0000256" key="5">
    <source>
        <dbReference type="ARBA" id="ARBA00012137"/>
    </source>
</evidence>
<dbReference type="NCBIfam" id="TIGR00235">
    <property type="entry name" value="udk"/>
    <property type="match status" value="1"/>
</dbReference>
<dbReference type="Proteomes" id="UP000320623">
    <property type="component" value="Unassembled WGS sequence"/>
</dbReference>
<dbReference type="RefSeq" id="WP_140945705.1">
    <property type="nucleotide sequence ID" value="NZ_FAOO01000018.1"/>
</dbReference>
<evidence type="ECO:0000256" key="3">
    <source>
        <dbReference type="ARBA" id="ARBA00004784"/>
    </source>
</evidence>
<name>A0A0S4NAM4_9BACT</name>
<keyword evidence="10 16" id="KW-0418">Kinase</keyword>
<dbReference type="FunFam" id="3.40.50.300:FF:000339">
    <property type="entry name" value="Uridine kinase"/>
    <property type="match status" value="1"/>
</dbReference>
<dbReference type="GO" id="GO:0004849">
    <property type="term" value="F:uridine kinase activity"/>
    <property type="evidence" value="ECO:0007669"/>
    <property type="project" value="UniProtKB-UniRule"/>
</dbReference>
<dbReference type="EMBL" id="FAOO01000018">
    <property type="protein sequence ID" value="CUU08096.1"/>
    <property type="molecule type" value="Genomic_DNA"/>
</dbReference>
<dbReference type="InterPro" id="IPR006083">
    <property type="entry name" value="PRK/URK"/>
</dbReference>
<dbReference type="NCBIfam" id="NF004018">
    <property type="entry name" value="PRK05480.1"/>
    <property type="match status" value="1"/>
</dbReference>
<comment type="subcellular location">
    <subcellularLocation>
        <location evidence="1 16 17">Cytoplasm</location>
    </subcellularLocation>
</comment>
<dbReference type="AlphaFoldDB" id="A0A0S4NAM4"/>
<keyword evidence="11 16" id="KW-0067">ATP-binding</keyword>
<dbReference type="InterPro" id="IPR027417">
    <property type="entry name" value="P-loop_NTPase"/>
</dbReference>
<evidence type="ECO:0000256" key="13">
    <source>
        <dbReference type="ARBA" id="ARBA00031452"/>
    </source>
</evidence>
<evidence type="ECO:0000313" key="19">
    <source>
        <dbReference type="EMBL" id="CUU08096.1"/>
    </source>
</evidence>
<feature type="binding site" evidence="16">
    <location>
        <begin position="10"/>
        <end position="17"/>
    </location>
    <ligand>
        <name>ATP</name>
        <dbReference type="ChEBI" id="CHEBI:30616"/>
    </ligand>
</feature>
<dbReference type="PRINTS" id="PR00988">
    <property type="entry name" value="URIDINKINASE"/>
</dbReference>
<evidence type="ECO:0000256" key="4">
    <source>
        <dbReference type="ARBA" id="ARBA00005408"/>
    </source>
</evidence>
<keyword evidence="7 16" id="KW-0963">Cytoplasm</keyword>
<dbReference type="GO" id="GO:0005737">
    <property type="term" value="C:cytoplasm"/>
    <property type="evidence" value="ECO:0007669"/>
    <property type="project" value="UniProtKB-SubCell"/>
</dbReference>
<comment type="pathway">
    <text evidence="2 16 17">Pyrimidine metabolism; UMP biosynthesis via salvage pathway; UMP from uridine: step 1/1.</text>
</comment>
<evidence type="ECO:0000256" key="12">
    <source>
        <dbReference type="ARBA" id="ARBA00030641"/>
    </source>
</evidence>
<dbReference type="GO" id="GO:0044211">
    <property type="term" value="P:CTP salvage"/>
    <property type="evidence" value="ECO:0007669"/>
    <property type="project" value="UniProtKB-UniRule"/>
</dbReference>
<evidence type="ECO:0000256" key="16">
    <source>
        <dbReference type="HAMAP-Rule" id="MF_00551"/>
    </source>
</evidence>
<dbReference type="HAMAP" id="MF_00551">
    <property type="entry name" value="Uridine_kinase"/>
    <property type="match status" value="1"/>
</dbReference>
<comment type="catalytic activity">
    <reaction evidence="15 16 17">
        <text>uridine + ATP = UMP + ADP + H(+)</text>
        <dbReference type="Rhea" id="RHEA:16825"/>
        <dbReference type="ChEBI" id="CHEBI:15378"/>
        <dbReference type="ChEBI" id="CHEBI:16704"/>
        <dbReference type="ChEBI" id="CHEBI:30616"/>
        <dbReference type="ChEBI" id="CHEBI:57865"/>
        <dbReference type="ChEBI" id="CHEBI:456216"/>
        <dbReference type="EC" id="2.7.1.48"/>
    </reaction>
</comment>
<comment type="similarity">
    <text evidence="4 16 17">Belongs to the uridine kinase family.</text>
</comment>
<dbReference type="SMART" id="SM00382">
    <property type="entry name" value="AAA"/>
    <property type="match status" value="1"/>
</dbReference>
<evidence type="ECO:0000256" key="2">
    <source>
        <dbReference type="ARBA" id="ARBA00004690"/>
    </source>
</evidence>
<dbReference type="OrthoDB" id="9777642at2"/>
<evidence type="ECO:0000256" key="10">
    <source>
        <dbReference type="ARBA" id="ARBA00022777"/>
    </source>
</evidence>
<evidence type="ECO:0000256" key="11">
    <source>
        <dbReference type="ARBA" id="ARBA00022840"/>
    </source>
</evidence>
<feature type="domain" description="AAA+ ATPase" evidence="18">
    <location>
        <begin position="2"/>
        <end position="152"/>
    </location>
</feature>
<reference evidence="20" key="1">
    <citation type="submission" date="2015-11" db="EMBL/GenBank/DDBJ databases">
        <authorList>
            <person name="Varghese N."/>
        </authorList>
    </citation>
    <scope>NUCLEOTIDE SEQUENCE [LARGE SCALE GENOMIC DNA]</scope>
</reference>
<sequence length="207" mass="23874">MKPLVIGIAGGTGSGKTTVAKKIASKIGFENVIILEHDSYYKDITQFHGKKIEEINFDHPDSLDTKLLIEHVKNLKERKPIEVPVYDFTTYRRLPISRHVEPKDVIIVEGILVFVEKELRDLMDIKIFVDTDADERVLRRIKRDIIERGRTLESVINQYITTVKPSHLEFVEPSKRWADIIIPRGGENEIAIEMVVSRIKTMLEDKK</sequence>
<comment type="catalytic activity">
    <reaction evidence="14 17">
        <text>cytidine + ATP = CMP + ADP + H(+)</text>
        <dbReference type="Rhea" id="RHEA:24674"/>
        <dbReference type="ChEBI" id="CHEBI:15378"/>
        <dbReference type="ChEBI" id="CHEBI:17562"/>
        <dbReference type="ChEBI" id="CHEBI:30616"/>
        <dbReference type="ChEBI" id="CHEBI:60377"/>
        <dbReference type="ChEBI" id="CHEBI:456216"/>
        <dbReference type="EC" id="2.7.1.48"/>
    </reaction>
</comment>
<evidence type="ECO:0000256" key="17">
    <source>
        <dbReference type="RuleBase" id="RU003825"/>
    </source>
</evidence>
<dbReference type="EC" id="2.7.1.48" evidence="5 16"/>
<organism evidence="19 20">
    <name type="scientific">Candidatus Thermokryptus mobilis</name>
    <dbReference type="NCBI Taxonomy" id="1643428"/>
    <lineage>
        <taxon>Bacteria</taxon>
        <taxon>Pseudomonadati</taxon>
        <taxon>Candidatus Kryptoniota</taxon>
        <taxon>Candidatus Thermokryptus</taxon>
    </lineage>
</organism>
<comment type="pathway">
    <text evidence="3 16 17">Pyrimidine metabolism; CTP biosynthesis via salvage pathway; CTP from cytidine: step 1/3.</text>
</comment>
<dbReference type="PANTHER" id="PTHR10285">
    <property type="entry name" value="URIDINE KINASE"/>
    <property type="match status" value="1"/>
</dbReference>
<dbReference type="Pfam" id="PF00485">
    <property type="entry name" value="PRK"/>
    <property type="match status" value="1"/>
</dbReference>
<dbReference type="InterPro" id="IPR003593">
    <property type="entry name" value="AAA+_ATPase"/>
</dbReference>
<dbReference type="GO" id="GO:0043771">
    <property type="term" value="F:cytidine kinase activity"/>
    <property type="evidence" value="ECO:0007669"/>
    <property type="project" value="RHEA"/>
</dbReference>
<dbReference type="InterPro" id="IPR000764">
    <property type="entry name" value="Uridine_kinase-like"/>
</dbReference>
<keyword evidence="9 16" id="KW-0547">Nucleotide-binding</keyword>
<dbReference type="InterPro" id="IPR026008">
    <property type="entry name" value="Uridine_kinase"/>
</dbReference>
<evidence type="ECO:0000256" key="6">
    <source>
        <dbReference type="ARBA" id="ARBA00021478"/>
    </source>
</evidence>
<evidence type="ECO:0000313" key="20">
    <source>
        <dbReference type="Proteomes" id="UP000320623"/>
    </source>
</evidence>
<evidence type="ECO:0000256" key="14">
    <source>
        <dbReference type="ARBA" id="ARBA00047436"/>
    </source>
</evidence>
<gene>
    <name evidence="16" type="primary">udk</name>
    <name evidence="19" type="ORF">JGI1_01987</name>
</gene>
<dbReference type="UniPathway" id="UPA00574">
    <property type="reaction ID" value="UER00637"/>
</dbReference>
<dbReference type="GO" id="GO:0044206">
    <property type="term" value="P:UMP salvage"/>
    <property type="evidence" value="ECO:0007669"/>
    <property type="project" value="UniProtKB-UniRule"/>
</dbReference>
<dbReference type="GO" id="GO:0005524">
    <property type="term" value="F:ATP binding"/>
    <property type="evidence" value="ECO:0007669"/>
    <property type="project" value="UniProtKB-UniRule"/>
</dbReference>
<accession>A0A0S4NAM4</accession>